<dbReference type="GeneID" id="85224297"/>
<dbReference type="InterPro" id="IPR013087">
    <property type="entry name" value="Znf_C2H2_type"/>
</dbReference>
<dbReference type="Proteomes" id="UP001217754">
    <property type="component" value="Chromosome 1"/>
</dbReference>
<feature type="compositionally biased region" description="Low complexity" evidence="2">
    <location>
        <begin position="502"/>
        <end position="514"/>
    </location>
</feature>
<dbReference type="RefSeq" id="XP_060120598.1">
    <property type="nucleotide sequence ID" value="XM_060264615.1"/>
</dbReference>
<evidence type="ECO:0000259" key="3">
    <source>
        <dbReference type="PROSITE" id="PS50157"/>
    </source>
</evidence>
<evidence type="ECO:0000256" key="1">
    <source>
        <dbReference type="PROSITE-ProRule" id="PRU00042"/>
    </source>
</evidence>
<feature type="region of interest" description="Disordered" evidence="2">
    <location>
        <begin position="327"/>
        <end position="570"/>
    </location>
</feature>
<proteinExistence type="predicted"/>
<dbReference type="SMART" id="SM00355">
    <property type="entry name" value="ZnF_C2H2"/>
    <property type="match status" value="2"/>
</dbReference>
<dbReference type="GO" id="GO:0008270">
    <property type="term" value="F:zinc ion binding"/>
    <property type="evidence" value="ECO:0007669"/>
    <property type="project" value="UniProtKB-KW"/>
</dbReference>
<evidence type="ECO:0000313" key="5">
    <source>
        <dbReference type="Proteomes" id="UP001217754"/>
    </source>
</evidence>
<dbReference type="SUPFAM" id="SSF57667">
    <property type="entry name" value="beta-beta-alpha zinc fingers"/>
    <property type="match status" value="1"/>
</dbReference>
<evidence type="ECO:0000313" key="4">
    <source>
        <dbReference type="EMBL" id="WFD37701.1"/>
    </source>
</evidence>
<feature type="compositionally biased region" description="Acidic residues" evidence="2">
    <location>
        <begin position="515"/>
        <end position="524"/>
    </location>
</feature>
<dbReference type="PROSITE" id="PS50157">
    <property type="entry name" value="ZINC_FINGER_C2H2_2"/>
    <property type="match status" value="1"/>
</dbReference>
<keyword evidence="5" id="KW-1185">Reference proteome</keyword>
<dbReference type="AlphaFoldDB" id="A0AAF0EVH4"/>
<dbReference type="PROSITE" id="PS00028">
    <property type="entry name" value="ZINC_FINGER_C2H2_1"/>
    <property type="match status" value="1"/>
</dbReference>
<evidence type="ECO:0000256" key="2">
    <source>
        <dbReference type="SAM" id="MobiDB-lite"/>
    </source>
</evidence>
<gene>
    <name evidence="4" type="ORF">MJAP1_000648</name>
</gene>
<feature type="region of interest" description="Disordered" evidence="2">
    <location>
        <begin position="1"/>
        <end position="63"/>
    </location>
</feature>
<reference evidence="4" key="1">
    <citation type="submission" date="2023-03" db="EMBL/GenBank/DDBJ databases">
        <title>Mating type loci evolution in Malassezia.</title>
        <authorList>
            <person name="Coelho M.A."/>
        </authorList>
    </citation>
    <scope>NUCLEOTIDE SEQUENCE</scope>
    <source>
        <strain evidence="4">CBS 9431</strain>
    </source>
</reference>
<keyword evidence="1" id="KW-0479">Metal-binding</keyword>
<dbReference type="InterPro" id="IPR036236">
    <property type="entry name" value="Znf_C2H2_sf"/>
</dbReference>
<feature type="region of interest" description="Disordered" evidence="2">
    <location>
        <begin position="210"/>
        <end position="301"/>
    </location>
</feature>
<feature type="compositionally biased region" description="Polar residues" evidence="2">
    <location>
        <begin position="419"/>
        <end position="442"/>
    </location>
</feature>
<feature type="compositionally biased region" description="Basic and acidic residues" evidence="2">
    <location>
        <begin position="489"/>
        <end position="500"/>
    </location>
</feature>
<organism evidence="4 5">
    <name type="scientific">Malassezia japonica</name>
    <dbReference type="NCBI Taxonomy" id="223818"/>
    <lineage>
        <taxon>Eukaryota</taxon>
        <taxon>Fungi</taxon>
        <taxon>Dikarya</taxon>
        <taxon>Basidiomycota</taxon>
        <taxon>Ustilaginomycotina</taxon>
        <taxon>Malasseziomycetes</taxon>
        <taxon>Malasseziales</taxon>
        <taxon>Malasseziaceae</taxon>
        <taxon>Malassezia</taxon>
    </lineage>
</organism>
<keyword evidence="1" id="KW-0862">Zinc</keyword>
<keyword evidence="1" id="KW-0863">Zinc-finger</keyword>
<feature type="compositionally biased region" description="Polar residues" evidence="2">
    <location>
        <begin position="213"/>
        <end position="222"/>
    </location>
</feature>
<name>A0AAF0EVH4_9BASI</name>
<feature type="compositionally biased region" description="Polar residues" evidence="2">
    <location>
        <begin position="115"/>
        <end position="125"/>
    </location>
</feature>
<accession>A0AAF0EVH4</accession>
<sequence length="682" mass="73355">MQADDFVLFDDAPEGESYPQQAGTSGAVAPGFTKSSFLQHRGQFNDTSPLLEEAPYGHLGQLGQADPTLMQRALQGGGYVQQPLQESPHTHAGTSPTTPPPQPSSGTLGAPLTMLSLQGANNDNNKALFPGTQPDPTNELQRDTRQKPQGTETPRWQQTKNENGTPFLWNPSTEQGNADLTNWKQFWSNNQGQGMVPPMAANADVLRAANEASGRQAQSGDRTVSPRDLYLDQEETATPSARTDPGRGLAQTPYPSLFPERAEEEPASVPTPFGLSSAMETGSSTEEEDDEDEKPFPSATYAGSVLGAMAPNEQLLEQWSRSMYAPVNPAAPNGRQPESMHTRQWPVTGPSFSAMSTSSESDEEPTVPPYTRGSHAGNATNFQASVPGALGGYGYIPSSQESGMSMQSPDSESMPGSHMSVSMTESDTPGNSGRNRSPSILNHAQAIVPASERHAPSPSEDEEPAPAPRRARSPDTSRPRQLRSSSNSRRQETDATRNAREASLSGAAPPSSESSDPENDESDYEQSQHLSHPTPRASARRGRQTRAASGHRATGSTGNAQPPPSGAYSGVLAGAARNAQATTSPNSSAIRCDYVSPVTGQTCGTIFHRMYDLARHRITLHLREEAQLVKDGMLNVDQCVVLGKEVDVQKALAELEWTCRVCGATFSRKDAMLRHERLRHHR</sequence>
<feature type="region of interest" description="Disordered" evidence="2">
    <location>
        <begin position="81"/>
        <end position="176"/>
    </location>
</feature>
<protein>
    <recommendedName>
        <fullName evidence="3">C2H2-type domain-containing protein</fullName>
    </recommendedName>
</protein>
<dbReference type="EMBL" id="CP119958">
    <property type="protein sequence ID" value="WFD37701.1"/>
    <property type="molecule type" value="Genomic_DNA"/>
</dbReference>
<feature type="domain" description="C2H2-type" evidence="3">
    <location>
        <begin position="657"/>
        <end position="682"/>
    </location>
</feature>
<dbReference type="Gene3D" id="3.30.160.60">
    <property type="entry name" value="Classic Zinc Finger"/>
    <property type="match status" value="1"/>
</dbReference>
<feature type="compositionally biased region" description="Polar residues" evidence="2">
    <location>
        <begin position="350"/>
        <end position="359"/>
    </location>
</feature>
<feature type="compositionally biased region" description="Polar residues" evidence="2">
    <location>
        <begin position="147"/>
        <end position="176"/>
    </location>
</feature>
<feature type="compositionally biased region" description="Polar residues" evidence="2">
    <location>
        <begin position="397"/>
        <end position="411"/>
    </location>
</feature>
<feature type="compositionally biased region" description="Polar residues" evidence="2">
    <location>
        <begin position="33"/>
        <end position="48"/>
    </location>
</feature>